<name>A0A2P7NXV5_9PROT</name>
<keyword evidence="1" id="KW-0812">Transmembrane</keyword>
<keyword evidence="1" id="KW-0472">Membrane</keyword>
<feature type="transmembrane region" description="Helical" evidence="1">
    <location>
        <begin position="62"/>
        <end position="80"/>
    </location>
</feature>
<evidence type="ECO:0000313" key="2">
    <source>
        <dbReference type="EMBL" id="PSJ18296.1"/>
    </source>
</evidence>
<evidence type="ECO:0000313" key="3">
    <source>
        <dbReference type="Proteomes" id="UP000241912"/>
    </source>
</evidence>
<protein>
    <submittedName>
        <fullName evidence="2">DUF1269 domain-containing protein</fullName>
    </submittedName>
</protein>
<sequence>MRRIYFLVPDIATTKKIVQDLLMERIEEKHIHVIAKRGTPLEDLPEANLLQKTDFIPAVEQGVALGGATGLLAGLVAVALPPASTVIAGGVLLATTLVGAGVGSWFGGMVGMSIGNRRIKEYEDAIEAGKLLVLVDVPTDRVNEIENRVKEHLPQVEVEQTEPRMPAFP</sequence>
<gene>
    <name evidence="2" type="ORF">C7H79_03680</name>
</gene>
<organism evidence="2 3">
    <name type="scientific">Nitrosomonas supralitoralis</name>
    <dbReference type="NCBI Taxonomy" id="2116706"/>
    <lineage>
        <taxon>Bacteria</taxon>
        <taxon>Pseudomonadati</taxon>
        <taxon>Pseudomonadota</taxon>
        <taxon>Betaproteobacteria</taxon>
        <taxon>Nitrosomonadales</taxon>
        <taxon>Nitrosomonadaceae</taxon>
        <taxon>Nitrosomonas</taxon>
    </lineage>
</organism>
<dbReference type="PANTHER" id="PTHR36109">
    <property type="entry name" value="MEMBRANE PROTEIN-RELATED"/>
    <property type="match status" value="1"/>
</dbReference>
<dbReference type="Proteomes" id="UP000241912">
    <property type="component" value="Unassembled WGS sequence"/>
</dbReference>
<feature type="transmembrane region" description="Helical" evidence="1">
    <location>
        <begin position="86"/>
        <end position="110"/>
    </location>
</feature>
<keyword evidence="3" id="KW-1185">Reference proteome</keyword>
<dbReference type="EMBL" id="PXXU01000007">
    <property type="protein sequence ID" value="PSJ18296.1"/>
    <property type="molecule type" value="Genomic_DNA"/>
</dbReference>
<dbReference type="OrthoDB" id="8775484at2"/>
<accession>A0A2P7NXV5</accession>
<dbReference type="AlphaFoldDB" id="A0A2P7NXV5"/>
<dbReference type="InterPro" id="IPR052948">
    <property type="entry name" value="Low_temp-induced_all0457"/>
</dbReference>
<dbReference type="PANTHER" id="PTHR36109:SF2">
    <property type="entry name" value="MEMBRANE PROTEIN"/>
    <property type="match status" value="1"/>
</dbReference>
<proteinExistence type="predicted"/>
<reference evidence="2 3" key="1">
    <citation type="submission" date="2018-03" db="EMBL/GenBank/DDBJ databases">
        <title>Draft genome of Nitrosomonas supralitoralis APG5.</title>
        <authorList>
            <person name="Urakawa H."/>
            <person name="Lopez J.V."/>
        </authorList>
    </citation>
    <scope>NUCLEOTIDE SEQUENCE [LARGE SCALE GENOMIC DNA]</scope>
    <source>
        <strain evidence="2 3">APG5</strain>
    </source>
</reference>
<comment type="caution">
    <text evidence="2">The sequence shown here is derived from an EMBL/GenBank/DDBJ whole genome shotgun (WGS) entry which is preliminary data.</text>
</comment>
<keyword evidence="1" id="KW-1133">Transmembrane helix</keyword>
<dbReference type="RefSeq" id="WP_106705945.1">
    <property type="nucleotide sequence ID" value="NZ_PXXU01000007.1"/>
</dbReference>
<evidence type="ECO:0000256" key="1">
    <source>
        <dbReference type="SAM" id="Phobius"/>
    </source>
</evidence>